<organism evidence="3 4">
    <name type="scientific">Glycomyces niveus</name>
    <dbReference type="NCBI Taxonomy" id="2820287"/>
    <lineage>
        <taxon>Bacteria</taxon>
        <taxon>Bacillati</taxon>
        <taxon>Actinomycetota</taxon>
        <taxon>Actinomycetes</taxon>
        <taxon>Glycomycetales</taxon>
        <taxon>Glycomycetaceae</taxon>
        <taxon>Glycomyces</taxon>
    </lineage>
</organism>
<protein>
    <submittedName>
        <fullName evidence="3">CPBP family intramembrane metalloprotease</fullName>
    </submittedName>
</protein>
<feature type="transmembrane region" description="Helical" evidence="1">
    <location>
        <begin position="21"/>
        <end position="44"/>
    </location>
</feature>
<dbReference type="RefSeq" id="WP_208495791.1">
    <property type="nucleotide sequence ID" value="NZ_JAGFNP010000004.1"/>
</dbReference>
<gene>
    <name evidence="3" type="ORF">J5V16_09115</name>
</gene>
<dbReference type="InterPro" id="IPR042150">
    <property type="entry name" value="MmRce1-like"/>
</dbReference>
<keyword evidence="1" id="KW-0472">Membrane</keyword>
<accession>A0ABS3U2I9</accession>
<evidence type="ECO:0000313" key="3">
    <source>
        <dbReference type="EMBL" id="MBO3732981.1"/>
    </source>
</evidence>
<evidence type="ECO:0000313" key="4">
    <source>
        <dbReference type="Proteomes" id="UP000681341"/>
    </source>
</evidence>
<keyword evidence="4" id="KW-1185">Reference proteome</keyword>
<keyword evidence="1" id="KW-1133">Transmembrane helix</keyword>
<feature type="transmembrane region" description="Helical" evidence="1">
    <location>
        <begin position="257"/>
        <end position="279"/>
    </location>
</feature>
<dbReference type="PANTHER" id="PTHR35797">
    <property type="entry name" value="PROTEASE-RELATED"/>
    <property type="match status" value="1"/>
</dbReference>
<feature type="transmembrane region" description="Helical" evidence="1">
    <location>
        <begin position="198"/>
        <end position="219"/>
    </location>
</feature>
<keyword evidence="3" id="KW-0378">Hydrolase</keyword>
<comment type="caution">
    <text evidence="3">The sequence shown here is derived from an EMBL/GenBank/DDBJ whole genome shotgun (WGS) entry which is preliminary data.</text>
</comment>
<sequence>MNPTLSPPRRGPLARLIAARPLLSFFVLSFAPSFAYEIVCILVLRLPLVPWMFAAPFIGPFLAAFVVTAAADGRAGTRALLRDLVHWRVGARWYALVALGLPAFLMLCVLPLPGALAAFRLEPAAVPEWTVGFVIVLIVGGPLGEEPGWRNFATPRLQERFGPALGTFVLGVMWGLWHLPLFLIEGYNHAGRDLSATIVPYLVFLGFTVAIAYLFTWLYNRTEGSGPIAIVAHTFFNVTLLPVLFPGVDNSLRYEVVQLAAFTVLAVVLLAATRGRLGWRGRSAAPRMRGRSPVGYPHGS</sequence>
<proteinExistence type="predicted"/>
<feature type="domain" description="CAAX prenyl protease 2/Lysostaphin resistance protein A-like" evidence="2">
    <location>
        <begin position="128"/>
        <end position="238"/>
    </location>
</feature>
<feature type="transmembrane region" description="Helical" evidence="1">
    <location>
        <begin position="124"/>
        <end position="143"/>
    </location>
</feature>
<dbReference type="Pfam" id="PF02517">
    <property type="entry name" value="Rce1-like"/>
    <property type="match status" value="1"/>
</dbReference>
<keyword evidence="3" id="KW-0645">Protease</keyword>
<feature type="transmembrane region" description="Helical" evidence="1">
    <location>
        <begin position="93"/>
        <end position="112"/>
    </location>
</feature>
<dbReference type="PANTHER" id="PTHR35797:SF1">
    <property type="entry name" value="PROTEASE"/>
    <property type="match status" value="1"/>
</dbReference>
<name>A0ABS3U2I9_9ACTN</name>
<dbReference type="Proteomes" id="UP000681341">
    <property type="component" value="Unassembled WGS sequence"/>
</dbReference>
<keyword evidence="3" id="KW-0482">Metalloprotease</keyword>
<feature type="transmembrane region" description="Helical" evidence="1">
    <location>
        <begin position="50"/>
        <end position="72"/>
    </location>
</feature>
<evidence type="ECO:0000259" key="2">
    <source>
        <dbReference type="Pfam" id="PF02517"/>
    </source>
</evidence>
<dbReference type="EMBL" id="JAGFNP010000004">
    <property type="protein sequence ID" value="MBO3732981.1"/>
    <property type="molecule type" value="Genomic_DNA"/>
</dbReference>
<dbReference type="InterPro" id="IPR003675">
    <property type="entry name" value="Rce1/LyrA-like_dom"/>
</dbReference>
<reference evidence="3 4" key="1">
    <citation type="submission" date="2021-03" db="EMBL/GenBank/DDBJ databases">
        <title>Glycomyces sp. nov., a novel actinomycete isolated from soil.</title>
        <authorList>
            <person name="Yang X."/>
            <person name="Xu X."/>
        </authorList>
    </citation>
    <scope>NUCLEOTIDE SEQUENCE [LARGE SCALE GENOMIC DNA]</scope>
    <source>
        <strain evidence="3 4">NEAU-S30</strain>
    </source>
</reference>
<evidence type="ECO:0000256" key="1">
    <source>
        <dbReference type="SAM" id="Phobius"/>
    </source>
</evidence>
<keyword evidence="1" id="KW-0812">Transmembrane</keyword>
<feature type="transmembrane region" description="Helical" evidence="1">
    <location>
        <begin position="226"/>
        <end position="245"/>
    </location>
</feature>
<dbReference type="GO" id="GO:0008237">
    <property type="term" value="F:metallopeptidase activity"/>
    <property type="evidence" value="ECO:0007669"/>
    <property type="project" value="UniProtKB-KW"/>
</dbReference>
<feature type="transmembrane region" description="Helical" evidence="1">
    <location>
        <begin position="164"/>
        <end position="183"/>
    </location>
</feature>